<evidence type="ECO:0000313" key="3">
    <source>
        <dbReference type="Proteomes" id="UP001527925"/>
    </source>
</evidence>
<organism evidence="2 3">
    <name type="scientific">Polyrhizophydium stewartii</name>
    <dbReference type="NCBI Taxonomy" id="2732419"/>
    <lineage>
        <taxon>Eukaryota</taxon>
        <taxon>Fungi</taxon>
        <taxon>Fungi incertae sedis</taxon>
        <taxon>Chytridiomycota</taxon>
        <taxon>Chytridiomycota incertae sedis</taxon>
        <taxon>Chytridiomycetes</taxon>
        <taxon>Rhizophydiales</taxon>
        <taxon>Rhizophydiales incertae sedis</taxon>
        <taxon>Polyrhizophydium</taxon>
    </lineage>
</organism>
<comment type="caution">
    <text evidence="2">The sequence shown here is derived from an EMBL/GenBank/DDBJ whole genome shotgun (WGS) entry which is preliminary data.</text>
</comment>
<name>A0ABR4NIN8_9FUNG</name>
<reference evidence="2 3" key="1">
    <citation type="submission" date="2023-09" db="EMBL/GenBank/DDBJ databases">
        <title>Pangenome analysis of Batrachochytrium dendrobatidis and related Chytrids.</title>
        <authorList>
            <person name="Yacoub M.N."/>
            <person name="Stajich J.E."/>
            <person name="James T.Y."/>
        </authorList>
    </citation>
    <scope>NUCLEOTIDE SEQUENCE [LARGE SCALE GENOMIC DNA]</scope>
    <source>
        <strain evidence="2 3">JEL0888</strain>
    </source>
</reference>
<sequence>MTTIELTHKFVVGIDFGTTYSGFAWASVEQPDEVRGYNDWENQPSNTPYCKTITSIRYRREPDGTYTPVYWGGELIEIKKFKLWFNPETPRDGLPEDMNWMRPSIDYLRFISNQALEVLRHRFFDLDKNDVLWCITVPAIWDERAKNLVRQAATLAGIVNDSNQNSLCIILEPEAAALYTLKAVSELSSKSGSTYMILDAGGGTVDLTTHTITGNSGMFRSDSNGSSAQGGRKGLAEAPRLTEASRGTGALCGSTYVDKSFLKFFRAQIGTEHFNEMKRKRPELLAALLQEWERAKRDFLGPPPPGQEPVPEIIPFPAGMLQFVSDETKQRWIDEQDTEEELHVPVEQMMEIFHEPVNECLKLVQEQLESIGGQCDYLVLVGGFSSSRYLCKRVNERFAPYFRKIVVPLDPTAAVVQGAVVYGLDPSRIQVRRCRYSYGYISNIAITDIDRYAERDVWQNEAGERFVRVFKCLVAENQEVKANEEFFSSAYPMYATQTRAQVRLVATPMRLEPGRCFSYRMVRDVTELGILATDVPTHLPNRLVNIRYLFGQTELKAIATIVATGQEQQMSLVIE</sequence>
<dbReference type="PANTHER" id="PTHR14187">
    <property type="entry name" value="ALPHA KINASE/ELONGATION FACTOR 2 KINASE"/>
    <property type="match status" value="1"/>
</dbReference>
<evidence type="ECO:0000313" key="2">
    <source>
        <dbReference type="EMBL" id="KAL2919377.1"/>
    </source>
</evidence>
<evidence type="ECO:0000256" key="1">
    <source>
        <dbReference type="SAM" id="MobiDB-lite"/>
    </source>
</evidence>
<dbReference type="EMBL" id="JADGIZ020000003">
    <property type="protein sequence ID" value="KAL2919377.1"/>
    <property type="molecule type" value="Genomic_DNA"/>
</dbReference>
<accession>A0ABR4NIN8</accession>
<dbReference type="Proteomes" id="UP001527925">
    <property type="component" value="Unassembled WGS sequence"/>
</dbReference>
<dbReference type="Gene3D" id="3.30.420.40">
    <property type="match status" value="2"/>
</dbReference>
<proteinExistence type="predicted"/>
<keyword evidence="3" id="KW-1185">Reference proteome</keyword>
<feature type="compositionally biased region" description="Polar residues" evidence="1">
    <location>
        <begin position="216"/>
        <end position="229"/>
    </location>
</feature>
<dbReference type="InterPro" id="IPR043129">
    <property type="entry name" value="ATPase_NBD"/>
</dbReference>
<feature type="region of interest" description="Disordered" evidence="1">
    <location>
        <begin position="216"/>
        <end position="240"/>
    </location>
</feature>
<gene>
    <name evidence="2" type="ORF">HK105_201021</name>
</gene>
<protein>
    <submittedName>
        <fullName evidence="2">Uncharacterized protein</fullName>
    </submittedName>
</protein>
<dbReference type="CDD" id="cd10229">
    <property type="entry name" value="ASKHA_NBD_HSP70_HSPA12"/>
    <property type="match status" value="1"/>
</dbReference>
<dbReference type="PANTHER" id="PTHR14187:SF5">
    <property type="entry name" value="HEAT SHOCK 70 KDA PROTEIN 12A"/>
    <property type="match status" value="1"/>
</dbReference>
<dbReference type="SUPFAM" id="SSF53067">
    <property type="entry name" value="Actin-like ATPase domain"/>
    <property type="match status" value="2"/>
</dbReference>
<dbReference type="Gene3D" id="3.90.640.10">
    <property type="entry name" value="Actin, Chain A, domain 4"/>
    <property type="match status" value="1"/>
</dbReference>